<dbReference type="Proteomes" id="UP001501470">
    <property type="component" value="Unassembled WGS sequence"/>
</dbReference>
<name>A0ABP4NPI1_9ACTN</name>
<proteinExistence type="predicted"/>
<reference evidence="2" key="1">
    <citation type="journal article" date="2019" name="Int. J. Syst. Evol. Microbiol.">
        <title>The Global Catalogue of Microorganisms (GCM) 10K type strain sequencing project: providing services to taxonomists for standard genome sequencing and annotation.</title>
        <authorList>
            <consortium name="The Broad Institute Genomics Platform"/>
            <consortium name="The Broad Institute Genome Sequencing Center for Infectious Disease"/>
            <person name="Wu L."/>
            <person name="Ma J."/>
        </authorList>
    </citation>
    <scope>NUCLEOTIDE SEQUENCE [LARGE SCALE GENOMIC DNA]</scope>
    <source>
        <strain evidence="2">JCM 15933</strain>
    </source>
</reference>
<keyword evidence="2" id="KW-1185">Reference proteome</keyword>
<evidence type="ECO:0008006" key="3">
    <source>
        <dbReference type="Google" id="ProtNLM"/>
    </source>
</evidence>
<comment type="caution">
    <text evidence="1">The sequence shown here is derived from an EMBL/GenBank/DDBJ whole genome shotgun (WGS) entry which is preliminary data.</text>
</comment>
<evidence type="ECO:0000313" key="1">
    <source>
        <dbReference type="EMBL" id="GAA1564561.1"/>
    </source>
</evidence>
<evidence type="ECO:0000313" key="2">
    <source>
        <dbReference type="Proteomes" id="UP001501470"/>
    </source>
</evidence>
<dbReference type="EMBL" id="BAAAQD010000034">
    <property type="protein sequence ID" value="GAA1564561.1"/>
    <property type="molecule type" value="Genomic_DNA"/>
</dbReference>
<sequence>MSASGVVVLVLIGALIGAAFGRAWTRWEQRKLDSARVSLFVAVADLSTTTGSNGRVSMEGSVAVANGGPLPVEVSGPASGNFRVWGQQRVAAAGAARFPASVVVVCAAGVEQQPLPLALVVVAADGERRSVEVKVELVGTWKEIVAQDCQLPS</sequence>
<protein>
    <recommendedName>
        <fullName evidence="3">Secreted protein</fullName>
    </recommendedName>
</protein>
<gene>
    <name evidence="1" type="ORF">GCM10009827_102690</name>
</gene>
<accession>A0ABP4NPI1</accession>
<organism evidence="1 2">
    <name type="scientific">Dactylosporangium maewongense</name>
    <dbReference type="NCBI Taxonomy" id="634393"/>
    <lineage>
        <taxon>Bacteria</taxon>
        <taxon>Bacillati</taxon>
        <taxon>Actinomycetota</taxon>
        <taxon>Actinomycetes</taxon>
        <taxon>Micromonosporales</taxon>
        <taxon>Micromonosporaceae</taxon>
        <taxon>Dactylosporangium</taxon>
    </lineage>
</organism>